<evidence type="ECO:0000313" key="8">
    <source>
        <dbReference type="Proteomes" id="UP000683428"/>
    </source>
</evidence>
<protein>
    <submittedName>
        <fullName evidence="7">ModD protein</fullName>
    </submittedName>
</protein>
<dbReference type="InterPro" id="IPR027277">
    <property type="entry name" value="NadC/ModD"/>
</dbReference>
<dbReference type="GO" id="GO:0004514">
    <property type="term" value="F:nicotinate-nucleotide diphosphorylase (carboxylating) activity"/>
    <property type="evidence" value="ECO:0007669"/>
    <property type="project" value="InterPro"/>
</dbReference>
<dbReference type="GO" id="GO:0034213">
    <property type="term" value="P:quinolinate catabolic process"/>
    <property type="evidence" value="ECO:0007669"/>
    <property type="project" value="TreeGrafter"/>
</dbReference>
<dbReference type="KEGG" id="aiq:Azoinq_05970"/>
<evidence type="ECO:0000259" key="6">
    <source>
        <dbReference type="Pfam" id="PF02749"/>
    </source>
</evidence>
<dbReference type="EMBL" id="CP064782">
    <property type="protein sequence ID" value="QWT50140.1"/>
    <property type="molecule type" value="Genomic_DNA"/>
</dbReference>
<evidence type="ECO:0000256" key="3">
    <source>
        <dbReference type="ARBA" id="ARBA00022679"/>
    </source>
</evidence>
<dbReference type="Pfam" id="PF02749">
    <property type="entry name" value="QRPTase_N"/>
    <property type="match status" value="1"/>
</dbReference>
<keyword evidence="2 4" id="KW-0328">Glycosyltransferase</keyword>
<proteinExistence type="inferred from homology"/>
<accession>A0A975SPI5</accession>
<name>A0A975SPI5_9RHOO</name>
<sequence length="295" mass="30981">MQAERSVFPPLNCPPRFGDNRCVLTDGELTALLAEDAPYGDLTTQALGIAGCRGRLVFSARQAMRVCGVEEAVRLFLLAGAEAELVHGTGLDAPGGQVLLRAEGPAGSLHLAWKTAQILVEWASGLATGAAELVRVAAPVPVACTRKNPPGTKALAAKAVAAGGAVMHRLGLSETLLVFPEHRLFLSEEPRECIARLQQRQPEKKVVVEVKNQDEALLWARAGADVLQLEKFFPEQIAACRQALAAEGLTPRLAAAGGIHAGNGAAYVAAGAQVLVSSAPYMAPPRDVQVDFSVC</sequence>
<evidence type="ECO:0000313" key="7">
    <source>
        <dbReference type="EMBL" id="QWT50140.1"/>
    </source>
</evidence>
<dbReference type="FunFam" id="3.20.20.70:FF:000030">
    <property type="entry name" value="Nicotinate-nucleotide pyrophosphorylase, carboxylating"/>
    <property type="match status" value="1"/>
</dbReference>
<dbReference type="PANTHER" id="PTHR32179:SF4">
    <property type="entry name" value="PYROPHOSPHORYLASE MODD-RELATED"/>
    <property type="match status" value="1"/>
</dbReference>
<keyword evidence="8" id="KW-1185">Reference proteome</keyword>
<organism evidence="7 8">
    <name type="scientific">Azospira inquinata</name>
    <dbReference type="NCBI Taxonomy" id="2785627"/>
    <lineage>
        <taxon>Bacteria</taxon>
        <taxon>Pseudomonadati</taxon>
        <taxon>Pseudomonadota</taxon>
        <taxon>Betaproteobacteria</taxon>
        <taxon>Rhodocyclales</taxon>
        <taxon>Rhodocyclaceae</taxon>
        <taxon>Azospira</taxon>
    </lineage>
</organism>
<dbReference type="CDD" id="cd01573">
    <property type="entry name" value="modD_like"/>
    <property type="match status" value="1"/>
</dbReference>
<reference evidence="7" key="1">
    <citation type="submission" date="2020-11" db="EMBL/GenBank/DDBJ databases">
        <title>Azospira inquinata sp. nov.</title>
        <authorList>
            <person name="Moe W.M."/>
            <person name="Mikes M.C."/>
        </authorList>
    </citation>
    <scope>NUCLEOTIDE SEQUENCE</scope>
    <source>
        <strain evidence="7">Azo-3</strain>
    </source>
</reference>
<dbReference type="PANTHER" id="PTHR32179">
    <property type="entry name" value="NICOTINATE-NUCLEOTIDE PYROPHOSPHORYLASE [CARBOXYLATING]"/>
    <property type="match status" value="1"/>
</dbReference>
<dbReference type="NCBIfam" id="TIGR01334">
    <property type="entry name" value="modD"/>
    <property type="match status" value="1"/>
</dbReference>
<dbReference type="InterPro" id="IPR002638">
    <property type="entry name" value="Quinolinate_PRibosylTrfase_C"/>
</dbReference>
<dbReference type="Proteomes" id="UP000683428">
    <property type="component" value="Chromosome"/>
</dbReference>
<feature type="domain" description="Quinolinate phosphoribosyl transferase N-terminal" evidence="6">
    <location>
        <begin position="41"/>
        <end position="124"/>
    </location>
</feature>
<dbReference type="InterPro" id="IPR022412">
    <property type="entry name" value="Quinolinate_PRibosylTrfase_N"/>
</dbReference>
<evidence type="ECO:0000259" key="5">
    <source>
        <dbReference type="Pfam" id="PF01729"/>
    </source>
</evidence>
<gene>
    <name evidence="7" type="primary">modD</name>
    <name evidence="7" type="ORF">Azoinq_05970</name>
</gene>
<evidence type="ECO:0000256" key="2">
    <source>
        <dbReference type="ARBA" id="ARBA00022676"/>
    </source>
</evidence>
<dbReference type="AlphaFoldDB" id="A0A975SPI5"/>
<dbReference type="PIRSF" id="PIRSF006250">
    <property type="entry name" value="NadC_ModD"/>
    <property type="match status" value="1"/>
</dbReference>
<dbReference type="InterPro" id="IPR006242">
    <property type="entry name" value="ModD"/>
</dbReference>
<comment type="similarity">
    <text evidence="1 4">Belongs to the NadC/ModD family.</text>
</comment>
<dbReference type="GO" id="GO:0005737">
    <property type="term" value="C:cytoplasm"/>
    <property type="evidence" value="ECO:0007669"/>
    <property type="project" value="TreeGrafter"/>
</dbReference>
<dbReference type="Pfam" id="PF01729">
    <property type="entry name" value="QRPTase_C"/>
    <property type="match status" value="1"/>
</dbReference>
<evidence type="ECO:0000256" key="4">
    <source>
        <dbReference type="PIRNR" id="PIRNR006250"/>
    </source>
</evidence>
<dbReference type="GO" id="GO:0009435">
    <property type="term" value="P:NAD+ biosynthetic process"/>
    <property type="evidence" value="ECO:0007669"/>
    <property type="project" value="InterPro"/>
</dbReference>
<feature type="domain" description="Quinolinate phosphoribosyl transferase C-terminal" evidence="5">
    <location>
        <begin position="127"/>
        <end position="290"/>
    </location>
</feature>
<evidence type="ECO:0000256" key="1">
    <source>
        <dbReference type="ARBA" id="ARBA00009400"/>
    </source>
</evidence>
<keyword evidence="3 4" id="KW-0808">Transferase</keyword>